<reference evidence="2" key="1">
    <citation type="submission" date="2021-01" db="EMBL/GenBank/DDBJ databases">
        <title>Adiantum capillus-veneris genome.</title>
        <authorList>
            <person name="Fang Y."/>
            <person name="Liao Q."/>
        </authorList>
    </citation>
    <scope>NUCLEOTIDE SEQUENCE</scope>
    <source>
        <strain evidence="2">H3</strain>
        <tissue evidence="2">Leaf</tissue>
    </source>
</reference>
<comment type="caution">
    <text evidence="2">The sequence shown here is derived from an EMBL/GenBank/DDBJ whole genome shotgun (WGS) entry which is preliminary data.</text>
</comment>
<name>A0A9D4U3Z3_ADICA</name>
<evidence type="ECO:0000256" key="1">
    <source>
        <dbReference type="SAM" id="MobiDB-lite"/>
    </source>
</evidence>
<dbReference type="Proteomes" id="UP000886520">
    <property type="component" value="Chromosome 24"/>
</dbReference>
<sequence length="114" mass="11825">MLQVPDFDGAVPGGGVEEGAVRGEGERADGVGMLHPGPLLAMTPRLHVAVVQSPVVEELAEAGEGGYLLELSTVCGWAPKADFEVLVGGAYQFGAGHCNGRRWRGGEGRRRDGG</sequence>
<protein>
    <submittedName>
        <fullName evidence="2">Uncharacterized protein</fullName>
    </submittedName>
</protein>
<dbReference type="AlphaFoldDB" id="A0A9D4U3Z3"/>
<evidence type="ECO:0000313" key="2">
    <source>
        <dbReference type="EMBL" id="KAI5060642.1"/>
    </source>
</evidence>
<dbReference type="EMBL" id="JABFUD020000024">
    <property type="protein sequence ID" value="KAI5060642.1"/>
    <property type="molecule type" value="Genomic_DNA"/>
</dbReference>
<feature type="compositionally biased region" description="Basic and acidic residues" evidence="1">
    <location>
        <begin position="19"/>
        <end position="28"/>
    </location>
</feature>
<keyword evidence="3" id="KW-1185">Reference proteome</keyword>
<evidence type="ECO:0000313" key="3">
    <source>
        <dbReference type="Proteomes" id="UP000886520"/>
    </source>
</evidence>
<feature type="region of interest" description="Disordered" evidence="1">
    <location>
        <begin position="1"/>
        <end position="28"/>
    </location>
</feature>
<accession>A0A9D4U3Z3</accession>
<organism evidence="2 3">
    <name type="scientific">Adiantum capillus-veneris</name>
    <name type="common">Maidenhair fern</name>
    <dbReference type="NCBI Taxonomy" id="13818"/>
    <lineage>
        <taxon>Eukaryota</taxon>
        <taxon>Viridiplantae</taxon>
        <taxon>Streptophyta</taxon>
        <taxon>Embryophyta</taxon>
        <taxon>Tracheophyta</taxon>
        <taxon>Polypodiopsida</taxon>
        <taxon>Polypodiidae</taxon>
        <taxon>Polypodiales</taxon>
        <taxon>Pteridineae</taxon>
        <taxon>Pteridaceae</taxon>
        <taxon>Vittarioideae</taxon>
        <taxon>Adiantum</taxon>
    </lineage>
</organism>
<gene>
    <name evidence="2" type="ORF">GOP47_0025062</name>
</gene>
<proteinExistence type="predicted"/>